<proteinExistence type="predicted"/>
<evidence type="ECO:0000313" key="1">
    <source>
        <dbReference type="EMBL" id="KKN57360.1"/>
    </source>
</evidence>
<sequence length="652" mass="71349">MMRALNVLLRHRLSAVACMVWVIAAAGGAAQGGPGTDRLHIPKGRSVSLTHTMTDGAGYQWDIRNYGGPQYGTNYVYDDGMMLQLPSVGTFNTSSARQNERGDEIELGPVQDGPVQVWRRIRVYGDRPLARWLDIFTNTSTQEVSLPIVIRTDLNYGIAATTTSSGDGQWGPDDWHMTTRTNNPQSPALLHILCDPKKARIRPTVQQQHSRIMSTYQLKIPAGKTVILCVFQSQSTRPAEHEDLLAKFHLAKLLADLPPAVRAMIVNFDGLAGVGMVQLQRSDQADLILLTNGDEIFGTIADRPVAMTAFFGPIEVPAKKIIGMAMDPKRPGRATVVLTDGQLITGQCAWDALEVMLSVGGTLQVPIRRIRQWSYRISDDRPDGVTFDGPIAILRTGDRLAFDPEATPLKLLSPYGLVDLQASNLLAIQLDNPSHAVHRVTFLNETVLAGLLQPAKIPLTLRLGPDVVIPREMVRSIRFATDSQNDDLLTTVVLANGDVLKGRLTDEQIELAGDFGRHTLSPSNLRLIQMTPTHPGRAALTLWDGTVLRGQLTASALGMQISPGPTISVPLAQIVSVQRAVPLPPEEIVAQVEALIVRLGAESYQDRQNATDELIDIGRSIAPLLKRHLQHEDPEIRQRVEQILDRLGGGSH</sequence>
<gene>
    <name evidence="1" type="ORF">LCGC14_0563030</name>
</gene>
<protein>
    <submittedName>
        <fullName evidence="1">Uncharacterized protein</fullName>
    </submittedName>
</protein>
<organism evidence="1">
    <name type="scientific">marine sediment metagenome</name>
    <dbReference type="NCBI Taxonomy" id="412755"/>
    <lineage>
        <taxon>unclassified sequences</taxon>
        <taxon>metagenomes</taxon>
        <taxon>ecological metagenomes</taxon>
    </lineage>
</organism>
<dbReference type="EMBL" id="LAZR01000807">
    <property type="protein sequence ID" value="KKN57360.1"/>
    <property type="molecule type" value="Genomic_DNA"/>
</dbReference>
<accession>A0A0F9RLF3</accession>
<comment type="caution">
    <text evidence="1">The sequence shown here is derived from an EMBL/GenBank/DDBJ whole genome shotgun (WGS) entry which is preliminary data.</text>
</comment>
<dbReference type="AlphaFoldDB" id="A0A0F9RLF3"/>
<reference evidence="1" key="1">
    <citation type="journal article" date="2015" name="Nature">
        <title>Complex archaea that bridge the gap between prokaryotes and eukaryotes.</title>
        <authorList>
            <person name="Spang A."/>
            <person name="Saw J.H."/>
            <person name="Jorgensen S.L."/>
            <person name="Zaremba-Niedzwiedzka K."/>
            <person name="Martijn J."/>
            <person name="Lind A.E."/>
            <person name="van Eijk R."/>
            <person name="Schleper C."/>
            <person name="Guy L."/>
            <person name="Ettema T.J."/>
        </authorList>
    </citation>
    <scope>NUCLEOTIDE SEQUENCE</scope>
</reference>
<name>A0A0F9RLF3_9ZZZZ</name>